<accession>A0A4S8IQ02</accession>
<name>A0A4S8IQ02_MUSBA</name>
<dbReference type="AlphaFoldDB" id="A0A4S8IQ02"/>
<evidence type="ECO:0000313" key="1">
    <source>
        <dbReference type="EMBL" id="THU50683.1"/>
    </source>
</evidence>
<dbReference type="EMBL" id="PYDT01000009">
    <property type="protein sequence ID" value="THU50683.1"/>
    <property type="molecule type" value="Genomic_DNA"/>
</dbReference>
<gene>
    <name evidence="1" type="ORF">C4D60_Mb06t22880</name>
</gene>
<reference evidence="1 2" key="1">
    <citation type="journal article" date="2019" name="Nat. Plants">
        <title>Genome sequencing of Musa balbisiana reveals subgenome evolution and function divergence in polyploid bananas.</title>
        <authorList>
            <person name="Yao X."/>
        </authorList>
    </citation>
    <scope>NUCLEOTIDE SEQUENCE [LARGE SCALE GENOMIC DNA]</scope>
    <source>
        <strain evidence="2">cv. DH-PKW</strain>
        <tissue evidence="1">Leaves</tissue>
    </source>
</reference>
<evidence type="ECO:0000313" key="2">
    <source>
        <dbReference type="Proteomes" id="UP000317650"/>
    </source>
</evidence>
<organism evidence="1 2">
    <name type="scientific">Musa balbisiana</name>
    <name type="common">Banana</name>
    <dbReference type="NCBI Taxonomy" id="52838"/>
    <lineage>
        <taxon>Eukaryota</taxon>
        <taxon>Viridiplantae</taxon>
        <taxon>Streptophyta</taxon>
        <taxon>Embryophyta</taxon>
        <taxon>Tracheophyta</taxon>
        <taxon>Spermatophyta</taxon>
        <taxon>Magnoliopsida</taxon>
        <taxon>Liliopsida</taxon>
        <taxon>Zingiberales</taxon>
        <taxon>Musaceae</taxon>
        <taxon>Musa</taxon>
    </lineage>
</organism>
<sequence length="96" mass="11002">MKIAPPRTSLQHQSIGLREMDLWTVLRSGQRADESNTISNNREEAMESHMSVCNKFDSTMRLNPKLALAGFSREGYSKEEEHETQDCKGLVGIQYW</sequence>
<comment type="caution">
    <text evidence="1">The sequence shown here is derived from an EMBL/GenBank/DDBJ whole genome shotgun (WGS) entry which is preliminary data.</text>
</comment>
<proteinExistence type="predicted"/>
<protein>
    <submittedName>
        <fullName evidence="1">Uncharacterized protein</fullName>
    </submittedName>
</protein>
<dbReference type="Proteomes" id="UP000317650">
    <property type="component" value="Chromosome 6"/>
</dbReference>
<keyword evidence="2" id="KW-1185">Reference proteome</keyword>